<name>A0A3E1NHZ4_9BACT</name>
<dbReference type="PANTHER" id="PTHR35008:SF9">
    <property type="entry name" value="CYTOCHROME C DOMAIN-CONTAINING PROTEIN"/>
    <property type="match status" value="1"/>
</dbReference>
<dbReference type="Gene3D" id="1.10.760.10">
    <property type="entry name" value="Cytochrome c-like domain"/>
    <property type="match status" value="2"/>
</dbReference>
<dbReference type="InterPro" id="IPR009056">
    <property type="entry name" value="Cyt_c-like_dom"/>
</dbReference>
<evidence type="ECO:0000256" key="1">
    <source>
        <dbReference type="ARBA" id="ARBA00022617"/>
    </source>
</evidence>
<evidence type="ECO:0000259" key="6">
    <source>
        <dbReference type="PROSITE" id="PS51007"/>
    </source>
</evidence>
<dbReference type="InterPro" id="IPR036909">
    <property type="entry name" value="Cyt_c-like_dom_sf"/>
</dbReference>
<gene>
    <name evidence="7" type="ORF">DXN05_15705</name>
</gene>
<dbReference type="Proteomes" id="UP000261284">
    <property type="component" value="Unassembled WGS sequence"/>
</dbReference>
<dbReference type="GO" id="GO:0020037">
    <property type="term" value="F:heme binding"/>
    <property type="evidence" value="ECO:0007669"/>
    <property type="project" value="InterPro"/>
</dbReference>
<dbReference type="AlphaFoldDB" id="A0A3E1NHZ4"/>
<organism evidence="7 8">
    <name type="scientific">Deminuibacter soli</name>
    <dbReference type="NCBI Taxonomy" id="2291815"/>
    <lineage>
        <taxon>Bacteria</taxon>
        <taxon>Pseudomonadati</taxon>
        <taxon>Bacteroidota</taxon>
        <taxon>Chitinophagia</taxon>
        <taxon>Chitinophagales</taxon>
        <taxon>Chitinophagaceae</taxon>
        <taxon>Deminuibacter</taxon>
    </lineage>
</organism>
<dbReference type="PROSITE" id="PS51007">
    <property type="entry name" value="CYTC"/>
    <property type="match status" value="1"/>
</dbReference>
<dbReference type="Pfam" id="PF21342">
    <property type="entry name" value="SoxA-TsdA_cyt-c"/>
    <property type="match status" value="1"/>
</dbReference>
<proteinExistence type="predicted"/>
<feature type="domain" description="Cytochrome c" evidence="6">
    <location>
        <begin position="177"/>
        <end position="268"/>
    </location>
</feature>
<feature type="chain" id="PRO_5017676225" evidence="5">
    <location>
        <begin position="18"/>
        <end position="325"/>
    </location>
</feature>
<evidence type="ECO:0000256" key="3">
    <source>
        <dbReference type="ARBA" id="ARBA00023004"/>
    </source>
</evidence>
<evidence type="ECO:0000256" key="4">
    <source>
        <dbReference type="PROSITE-ProRule" id="PRU00433"/>
    </source>
</evidence>
<keyword evidence="3 4" id="KW-0408">Iron</keyword>
<dbReference type="SUPFAM" id="SSF46626">
    <property type="entry name" value="Cytochrome c"/>
    <property type="match status" value="2"/>
</dbReference>
<protein>
    <submittedName>
        <fullName evidence="7">Cytochrome C class I</fullName>
    </submittedName>
</protein>
<dbReference type="GO" id="GO:0046872">
    <property type="term" value="F:metal ion binding"/>
    <property type="evidence" value="ECO:0007669"/>
    <property type="project" value="UniProtKB-KW"/>
</dbReference>
<dbReference type="Pfam" id="PF00034">
    <property type="entry name" value="Cytochrom_C"/>
    <property type="match status" value="1"/>
</dbReference>
<dbReference type="PANTHER" id="PTHR35008">
    <property type="entry name" value="BLL4482 PROTEIN-RELATED"/>
    <property type="match status" value="1"/>
</dbReference>
<dbReference type="GO" id="GO:0009055">
    <property type="term" value="F:electron transfer activity"/>
    <property type="evidence" value="ECO:0007669"/>
    <property type="project" value="InterPro"/>
</dbReference>
<dbReference type="EMBL" id="QTJU01000005">
    <property type="protein sequence ID" value="RFM27522.1"/>
    <property type="molecule type" value="Genomic_DNA"/>
</dbReference>
<evidence type="ECO:0000256" key="2">
    <source>
        <dbReference type="ARBA" id="ARBA00022723"/>
    </source>
</evidence>
<feature type="signal peptide" evidence="5">
    <location>
        <begin position="1"/>
        <end position="17"/>
    </location>
</feature>
<reference evidence="7 8" key="1">
    <citation type="submission" date="2018-08" db="EMBL/GenBank/DDBJ databases">
        <title>Chitinophagaceae sp. K23C18032701, a novel bacterium isolated from forest soil.</title>
        <authorList>
            <person name="Wang C."/>
        </authorList>
    </citation>
    <scope>NUCLEOTIDE SEQUENCE [LARGE SCALE GENOMIC DNA]</scope>
    <source>
        <strain evidence="7 8">K23C18032701</strain>
    </source>
</reference>
<evidence type="ECO:0000313" key="8">
    <source>
        <dbReference type="Proteomes" id="UP000261284"/>
    </source>
</evidence>
<dbReference type="OrthoDB" id="9779283at2"/>
<keyword evidence="5" id="KW-0732">Signal</keyword>
<accession>A0A3E1NHZ4</accession>
<dbReference type="InterPro" id="IPR051459">
    <property type="entry name" value="Cytochrome_c-type_DH"/>
</dbReference>
<sequence length="325" mass="35897">MAAVTAAAIMASCLSGAAEKNAGTVVKEAPAEEQPVLVDTLAIPHDKFGESVRYGRELMLRTAYYIGPNGINGQYLGNKMNCTNCHQDAGTKPYAFNLVASHENYPQYRAREGKVLTLAERVNNCVMRPHNGKPLPLDSKEMIAFLSYLKWINSFAPKGSHFKGEKNLDVHFPDTAANPVNGKALYSTYCSRCHGTEGQGQLTADNGTYTYPPLWGANAYQPGSSMHRVIKQAQWLKANMPYDKATHDKPFLTDAEALDIAAFVNDDKQHTRPGVKSFDYPVAAEKPVDYDHPPFVDSFSVEQHKFGPYKPVVDSWKAKGMKAVY</sequence>
<comment type="caution">
    <text evidence="7">The sequence shown here is derived from an EMBL/GenBank/DDBJ whole genome shotgun (WGS) entry which is preliminary data.</text>
</comment>
<keyword evidence="8" id="KW-1185">Reference proteome</keyword>
<keyword evidence="2 4" id="KW-0479">Metal-binding</keyword>
<evidence type="ECO:0000256" key="5">
    <source>
        <dbReference type="SAM" id="SignalP"/>
    </source>
</evidence>
<evidence type="ECO:0000313" key="7">
    <source>
        <dbReference type="EMBL" id="RFM27522.1"/>
    </source>
</evidence>
<keyword evidence="1 4" id="KW-0349">Heme</keyword>